<evidence type="ECO:0000313" key="2">
    <source>
        <dbReference type="Proteomes" id="UP001234297"/>
    </source>
</evidence>
<evidence type="ECO:0000313" key="1">
    <source>
        <dbReference type="EMBL" id="KAJ8634860.1"/>
    </source>
</evidence>
<reference evidence="1 2" key="1">
    <citation type="journal article" date="2022" name="Hortic Res">
        <title>A haplotype resolved chromosomal level avocado genome allows analysis of novel avocado genes.</title>
        <authorList>
            <person name="Nath O."/>
            <person name="Fletcher S.J."/>
            <person name="Hayward A."/>
            <person name="Shaw L.M."/>
            <person name="Masouleh A.K."/>
            <person name="Furtado A."/>
            <person name="Henry R.J."/>
            <person name="Mitter N."/>
        </authorList>
    </citation>
    <scope>NUCLEOTIDE SEQUENCE [LARGE SCALE GENOMIC DNA]</scope>
    <source>
        <strain evidence="2">cv. Hass</strain>
    </source>
</reference>
<sequence>MTRHPCFKKRSLDFTIRSELDDNIIVLSDGLEDTIQAKRSALRSQHFSKFNFLRTLQPLSLFCNCLRPFCVTPRQPLISNIRNLRHPRPIISNPLSSIPDEAATNTSKFENSKSDPRLLTCLHPSILSSVIFVQYFPIPPIPTFVMQQQ</sequence>
<keyword evidence="2" id="KW-1185">Reference proteome</keyword>
<proteinExistence type="predicted"/>
<organism evidence="1 2">
    <name type="scientific">Persea americana</name>
    <name type="common">Avocado</name>
    <dbReference type="NCBI Taxonomy" id="3435"/>
    <lineage>
        <taxon>Eukaryota</taxon>
        <taxon>Viridiplantae</taxon>
        <taxon>Streptophyta</taxon>
        <taxon>Embryophyta</taxon>
        <taxon>Tracheophyta</taxon>
        <taxon>Spermatophyta</taxon>
        <taxon>Magnoliopsida</taxon>
        <taxon>Magnoliidae</taxon>
        <taxon>Laurales</taxon>
        <taxon>Lauraceae</taxon>
        <taxon>Persea</taxon>
    </lineage>
</organism>
<gene>
    <name evidence="1" type="ORF">MRB53_009127</name>
</gene>
<dbReference type="EMBL" id="CM056811">
    <property type="protein sequence ID" value="KAJ8634860.1"/>
    <property type="molecule type" value="Genomic_DNA"/>
</dbReference>
<name>A0ACC2LN32_PERAE</name>
<accession>A0ACC2LN32</accession>
<protein>
    <submittedName>
        <fullName evidence="1">Uncharacterized protein</fullName>
    </submittedName>
</protein>
<comment type="caution">
    <text evidence="1">The sequence shown here is derived from an EMBL/GenBank/DDBJ whole genome shotgun (WGS) entry which is preliminary data.</text>
</comment>
<dbReference type="Proteomes" id="UP001234297">
    <property type="component" value="Chromosome 3"/>
</dbReference>